<evidence type="ECO:0000313" key="1">
    <source>
        <dbReference type="EMBL" id="RXF69332.1"/>
    </source>
</evidence>
<dbReference type="AlphaFoldDB" id="A0A4V1KI37"/>
<dbReference type="RefSeq" id="WP_128769606.1">
    <property type="nucleotide sequence ID" value="NZ_RXOC01000007.1"/>
</dbReference>
<gene>
    <name evidence="1" type="ORF">EKH83_11625</name>
</gene>
<protein>
    <submittedName>
        <fullName evidence="1">Uncharacterized protein</fullName>
    </submittedName>
</protein>
<sequence length="184" mass="20919">MPEERIISGLNEDAIWQQVNADFLINPDPLGYHVVLQQESRRVLLDMDVDLGGGFESGSAFTTFSSYLFGRDAFRFAIHREGFLDEIGKFFGMQDVVLGFGDFDKRFVVKTNDEAKTIELFSDAELRNTLTSLPDLSFGIVQYLLESTDDKAPFLELRIEDGITDPDILRKAYHSFFSVLEKLD</sequence>
<evidence type="ECO:0000313" key="2">
    <source>
        <dbReference type="Proteomes" id="UP000290848"/>
    </source>
</evidence>
<accession>A0A4V1KI37</accession>
<proteinExistence type="predicted"/>
<name>A0A4V1KI37_9SPHI</name>
<organism evidence="1 2">
    <name type="scientific">Arcticibacter tournemirensis</name>
    <dbReference type="NCBI Taxonomy" id="699437"/>
    <lineage>
        <taxon>Bacteria</taxon>
        <taxon>Pseudomonadati</taxon>
        <taxon>Bacteroidota</taxon>
        <taxon>Sphingobacteriia</taxon>
        <taxon>Sphingobacteriales</taxon>
        <taxon>Sphingobacteriaceae</taxon>
        <taxon>Arcticibacter</taxon>
    </lineage>
</organism>
<reference evidence="1 2" key="1">
    <citation type="submission" date="2018-12" db="EMBL/GenBank/DDBJ databases">
        <title>The Draft Genome Sequence of the Soil Bacterium Pedobacter tournemirensis R1.</title>
        <authorList>
            <person name="He J."/>
        </authorList>
    </citation>
    <scope>NUCLEOTIDE SEQUENCE [LARGE SCALE GENOMIC DNA]</scope>
    <source>
        <strain evidence="1 2">R1</strain>
    </source>
</reference>
<dbReference type="EMBL" id="RXOC01000007">
    <property type="protein sequence ID" value="RXF69332.1"/>
    <property type="molecule type" value="Genomic_DNA"/>
</dbReference>
<dbReference type="Proteomes" id="UP000290848">
    <property type="component" value="Unassembled WGS sequence"/>
</dbReference>
<comment type="caution">
    <text evidence="1">The sequence shown here is derived from an EMBL/GenBank/DDBJ whole genome shotgun (WGS) entry which is preliminary data.</text>
</comment>